<feature type="compositionally biased region" description="Basic and acidic residues" evidence="1">
    <location>
        <begin position="144"/>
        <end position="163"/>
    </location>
</feature>
<dbReference type="EMBL" id="JANUGQ010000030">
    <property type="protein sequence ID" value="MCS0639054.1"/>
    <property type="molecule type" value="Genomic_DNA"/>
</dbReference>
<dbReference type="Pfam" id="PF21805">
    <property type="entry name" value="Imm5_like"/>
    <property type="match status" value="1"/>
</dbReference>
<name>A0ABT2CNQ5_9ACTN</name>
<dbReference type="RefSeq" id="WP_258790367.1">
    <property type="nucleotide sequence ID" value="NZ_JANUGQ010000030.1"/>
</dbReference>
<comment type="caution">
    <text evidence="3">The sequence shown here is derived from an EMBL/GenBank/DDBJ whole genome shotgun (WGS) entry which is preliminary data.</text>
</comment>
<sequence>MSLDKQDHTRLTLWAVDCAEHVLAHFEAARPDDDRPRKALAAGRAWARGEITMSEARTAAFASHAAAREAGQAAARAAARAAGHAAATAHVPSHAQHAAGYAVTAATHAGSIASAPAGKAAVYAVEHTDAGAAERAWQREHLPEHLRTVAFPEKPEKTEKPGKGENGTPRG</sequence>
<feature type="region of interest" description="Disordered" evidence="1">
    <location>
        <begin position="144"/>
        <end position="171"/>
    </location>
</feature>
<keyword evidence="4" id="KW-1185">Reference proteome</keyword>
<feature type="domain" description="Imm-5-like" evidence="2">
    <location>
        <begin position="3"/>
        <end position="144"/>
    </location>
</feature>
<gene>
    <name evidence="3" type="ORF">NX801_26105</name>
</gene>
<evidence type="ECO:0000313" key="3">
    <source>
        <dbReference type="EMBL" id="MCS0639054.1"/>
    </source>
</evidence>
<evidence type="ECO:0000256" key="1">
    <source>
        <dbReference type="SAM" id="MobiDB-lite"/>
    </source>
</evidence>
<evidence type="ECO:0000259" key="2">
    <source>
        <dbReference type="Pfam" id="PF21805"/>
    </source>
</evidence>
<organism evidence="3 4">
    <name type="scientific">Streptomyces pyxinae</name>
    <dbReference type="NCBI Taxonomy" id="2970734"/>
    <lineage>
        <taxon>Bacteria</taxon>
        <taxon>Bacillati</taxon>
        <taxon>Actinomycetota</taxon>
        <taxon>Actinomycetes</taxon>
        <taxon>Kitasatosporales</taxon>
        <taxon>Streptomycetaceae</taxon>
        <taxon>Streptomyces</taxon>
    </lineage>
</organism>
<evidence type="ECO:0000313" key="4">
    <source>
        <dbReference type="Proteomes" id="UP001431313"/>
    </source>
</evidence>
<proteinExistence type="predicted"/>
<dbReference type="InterPro" id="IPR048667">
    <property type="entry name" value="Imm5-like"/>
</dbReference>
<protein>
    <recommendedName>
        <fullName evidence="2">Imm-5-like domain-containing protein</fullName>
    </recommendedName>
</protein>
<accession>A0ABT2CNQ5</accession>
<reference evidence="3" key="1">
    <citation type="submission" date="2022-08" db="EMBL/GenBank/DDBJ databases">
        <authorList>
            <person name="Somphong A."/>
            <person name="Phongsopitanun W."/>
        </authorList>
    </citation>
    <scope>NUCLEOTIDE SEQUENCE</scope>
    <source>
        <strain evidence="3">LP05-1</strain>
    </source>
</reference>
<dbReference type="Proteomes" id="UP001431313">
    <property type="component" value="Unassembled WGS sequence"/>
</dbReference>